<feature type="domain" description="Ig-like" evidence="4">
    <location>
        <begin position="1"/>
        <end position="64"/>
    </location>
</feature>
<evidence type="ECO:0000313" key="5">
    <source>
        <dbReference type="EMBL" id="ESO99782.1"/>
    </source>
</evidence>
<dbReference type="SUPFAM" id="SSF48726">
    <property type="entry name" value="Immunoglobulin"/>
    <property type="match status" value="3"/>
</dbReference>
<dbReference type="PANTHER" id="PTHR47633">
    <property type="entry name" value="IMMUNOGLOBULIN"/>
    <property type="match status" value="1"/>
</dbReference>
<feature type="domain" description="Ig-like" evidence="4">
    <location>
        <begin position="187"/>
        <end position="271"/>
    </location>
</feature>
<dbReference type="STRING" id="225164.V4ARA1"/>
<evidence type="ECO:0000256" key="1">
    <source>
        <dbReference type="ARBA" id="ARBA00004496"/>
    </source>
</evidence>
<dbReference type="InterPro" id="IPR007110">
    <property type="entry name" value="Ig-like_dom"/>
</dbReference>
<dbReference type="SMART" id="SM00408">
    <property type="entry name" value="IGc2"/>
    <property type="match status" value="3"/>
</dbReference>
<dbReference type="InterPro" id="IPR003599">
    <property type="entry name" value="Ig_sub"/>
</dbReference>
<dbReference type="HOGENOM" id="CLU_069966_0_0_1"/>
<dbReference type="KEGG" id="lgi:LOTGIDRAFT_141571"/>
<feature type="non-terminal residue" evidence="5">
    <location>
        <position position="1"/>
    </location>
</feature>
<dbReference type="SMART" id="SM00409">
    <property type="entry name" value="IG"/>
    <property type="match status" value="3"/>
</dbReference>
<evidence type="ECO:0000256" key="3">
    <source>
        <dbReference type="ARBA" id="ARBA00023319"/>
    </source>
</evidence>
<evidence type="ECO:0000259" key="4">
    <source>
        <dbReference type="PROSITE" id="PS50835"/>
    </source>
</evidence>
<dbReference type="GO" id="GO:0060298">
    <property type="term" value="P:positive regulation of sarcomere organization"/>
    <property type="evidence" value="ECO:0007669"/>
    <property type="project" value="UniProtKB-ARBA"/>
</dbReference>
<dbReference type="RefSeq" id="XP_009049565.1">
    <property type="nucleotide sequence ID" value="XM_009051317.1"/>
</dbReference>
<comment type="subcellular location">
    <subcellularLocation>
        <location evidence="1">Cytoplasm</location>
    </subcellularLocation>
</comment>
<gene>
    <name evidence="5" type="ORF">LOTGIDRAFT_141571</name>
</gene>
<keyword evidence="3" id="KW-0393">Immunoglobulin domain</keyword>
<dbReference type="GO" id="GO:0005737">
    <property type="term" value="C:cytoplasm"/>
    <property type="evidence" value="ECO:0007669"/>
    <property type="project" value="UniProtKB-SubCell"/>
</dbReference>
<dbReference type="EMBL" id="KB200919">
    <property type="protein sequence ID" value="ESO99782.1"/>
    <property type="molecule type" value="Genomic_DNA"/>
</dbReference>
<proteinExistence type="predicted"/>
<keyword evidence="6" id="KW-1185">Reference proteome</keyword>
<feature type="domain" description="Ig-like" evidence="4">
    <location>
        <begin position="79"/>
        <end position="169"/>
    </location>
</feature>
<dbReference type="FunFam" id="2.60.40.10:FF:000714">
    <property type="entry name" value="Titin novex-3"/>
    <property type="match status" value="1"/>
</dbReference>
<dbReference type="Proteomes" id="UP000030746">
    <property type="component" value="Unassembled WGS sequence"/>
</dbReference>
<dbReference type="GO" id="GO:0045989">
    <property type="term" value="P:positive regulation of striated muscle contraction"/>
    <property type="evidence" value="ECO:0007669"/>
    <property type="project" value="UniProtKB-ARBA"/>
</dbReference>
<evidence type="ECO:0000256" key="2">
    <source>
        <dbReference type="ARBA" id="ARBA00022490"/>
    </source>
</evidence>
<reference evidence="5 6" key="1">
    <citation type="journal article" date="2013" name="Nature">
        <title>Insights into bilaterian evolution from three spiralian genomes.</title>
        <authorList>
            <person name="Simakov O."/>
            <person name="Marletaz F."/>
            <person name="Cho S.J."/>
            <person name="Edsinger-Gonzales E."/>
            <person name="Havlak P."/>
            <person name="Hellsten U."/>
            <person name="Kuo D.H."/>
            <person name="Larsson T."/>
            <person name="Lv J."/>
            <person name="Arendt D."/>
            <person name="Savage R."/>
            <person name="Osoegawa K."/>
            <person name="de Jong P."/>
            <person name="Grimwood J."/>
            <person name="Chapman J.A."/>
            <person name="Shapiro H."/>
            <person name="Aerts A."/>
            <person name="Otillar R.P."/>
            <person name="Terry A.Y."/>
            <person name="Boore J.L."/>
            <person name="Grigoriev I.V."/>
            <person name="Lindberg D.R."/>
            <person name="Seaver E.C."/>
            <person name="Weisblat D.A."/>
            <person name="Putnam N.H."/>
            <person name="Rokhsar D.S."/>
        </authorList>
    </citation>
    <scope>NUCLEOTIDE SEQUENCE [LARGE SCALE GENOMIC DNA]</scope>
</reference>
<protein>
    <recommendedName>
        <fullName evidence="4">Ig-like domain-containing protein</fullName>
    </recommendedName>
</protein>
<dbReference type="InterPro" id="IPR013098">
    <property type="entry name" value="Ig_I-set"/>
</dbReference>
<dbReference type="PROSITE" id="PS50835">
    <property type="entry name" value="IG_LIKE"/>
    <property type="match status" value="3"/>
</dbReference>
<dbReference type="FunFam" id="2.60.40.10:FF:000107">
    <property type="entry name" value="Myosin, light chain kinase a"/>
    <property type="match status" value="1"/>
</dbReference>
<dbReference type="AlphaFoldDB" id="V4ARA1"/>
<dbReference type="InterPro" id="IPR036179">
    <property type="entry name" value="Ig-like_dom_sf"/>
</dbReference>
<evidence type="ECO:0000313" key="6">
    <source>
        <dbReference type="Proteomes" id="UP000030746"/>
    </source>
</evidence>
<sequence>GKPEPSIRWFREGKELTDQADFEITYRQGRVTLTIPEVFEEDEGHFTATAENIAGSASSTAELIVRGENNLSFSSMIPPSFTEKLSRHEASEGQPVKLTVRVSGHPPPQVTWMREGSKLVSSRDFEIVQEGDIHSLYIPEVFYEDSGKYTVKAENPAGEAQCIAQLVVERKWKLFKPEQPPAQKSVPYFSQELNNVRVKEGESVTFEIRVHGYPEPIIRWFRNDQPVESSPDYEISYSQNLHRLTIIEVFPEDAGRFKCVASNALDSKTTECHLIVEGWYFLFFVK</sequence>
<keyword evidence="2" id="KW-0963">Cytoplasm</keyword>
<dbReference type="FunFam" id="2.60.40.10:FF:000425">
    <property type="entry name" value="Myosin light chain kinase"/>
    <property type="match status" value="1"/>
</dbReference>
<dbReference type="Gene3D" id="2.60.40.10">
    <property type="entry name" value="Immunoglobulins"/>
    <property type="match status" value="3"/>
</dbReference>
<dbReference type="CTD" id="20234457"/>
<dbReference type="InterPro" id="IPR013783">
    <property type="entry name" value="Ig-like_fold"/>
</dbReference>
<dbReference type="OMA" id="DMAICTE"/>
<dbReference type="Pfam" id="PF07679">
    <property type="entry name" value="I-set"/>
    <property type="match status" value="3"/>
</dbReference>
<organism evidence="5 6">
    <name type="scientific">Lottia gigantea</name>
    <name type="common">Giant owl limpet</name>
    <dbReference type="NCBI Taxonomy" id="225164"/>
    <lineage>
        <taxon>Eukaryota</taxon>
        <taxon>Metazoa</taxon>
        <taxon>Spiralia</taxon>
        <taxon>Lophotrochozoa</taxon>
        <taxon>Mollusca</taxon>
        <taxon>Gastropoda</taxon>
        <taxon>Patellogastropoda</taxon>
        <taxon>Lottioidea</taxon>
        <taxon>Lottiidae</taxon>
        <taxon>Lottia</taxon>
    </lineage>
</organism>
<dbReference type="GeneID" id="20234457"/>
<name>V4ARA1_LOTGI</name>
<accession>V4ARA1</accession>
<dbReference type="InterPro" id="IPR003598">
    <property type="entry name" value="Ig_sub2"/>
</dbReference>
<dbReference type="OrthoDB" id="6154562at2759"/>